<reference evidence="2 3" key="1">
    <citation type="submission" date="2023-07" db="EMBL/GenBank/DDBJ databases">
        <title>Genomic Encyclopedia of Type Strains, Phase IV (KMG-IV): sequencing the most valuable type-strain genomes for metagenomic binning, comparative biology and taxonomic classification.</title>
        <authorList>
            <person name="Goeker M."/>
        </authorList>
    </citation>
    <scope>NUCLEOTIDE SEQUENCE [LARGE SCALE GENOMIC DNA]</scope>
    <source>
        <strain evidence="2 3">DSM 20694</strain>
    </source>
</reference>
<dbReference type="Proteomes" id="UP001228504">
    <property type="component" value="Unassembled WGS sequence"/>
</dbReference>
<dbReference type="Gene3D" id="3.40.630.10">
    <property type="entry name" value="Zn peptidases"/>
    <property type="match status" value="1"/>
</dbReference>
<dbReference type="NCBIfam" id="TIGR01891">
    <property type="entry name" value="amidohydrolases"/>
    <property type="match status" value="1"/>
</dbReference>
<gene>
    <name evidence="2" type="ORF">J2S18_001909</name>
</gene>
<organism evidence="2 3">
    <name type="scientific">Eubacterium multiforme</name>
    <dbReference type="NCBI Taxonomy" id="83339"/>
    <lineage>
        <taxon>Bacteria</taxon>
        <taxon>Bacillati</taxon>
        <taxon>Bacillota</taxon>
        <taxon>Clostridia</taxon>
        <taxon>Eubacteriales</taxon>
        <taxon>Eubacteriaceae</taxon>
        <taxon>Eubacterium</taxon>
    </lineage>
</organism>
<dbReference type="EC" id="3.5.1.-" evidence="2"/>
<evidence type="ECO:0000313" key="3">
    <source>
        <dbReference type="Proteomes" id="UP001228504"/>
    </source>
</evidence>
<feature type="domain" description="Peptidase M20 dimerisation" evidence="1">
    <location>
        <begin position="189"/>
        <end position="284"/>
    </location>
</feature>
<evidence type="ECO:0000313" key="2">
    <source>
        <dbReference type="EMBL" id="MDQ0149973.1"/>
    </source>
</evidence>
<evidence type="ECO:0000259" key="1">
    <source>
        <dbReference type="Pfam" id="PF07687"/>
    </source>
</evidence>
<protein>
    <submittedName>
        <fullName evidence="2">Amidohydrolase</fullName>
        <ecNumber evidence="2">3.5.1.-</ecNumber>
    </submittedName>
</protein>
<name>A0ABT9UUG9_9FIRM</name>
<dbReference type="InterPro" id="IPR002933">
    <property type="entry name" value="Peptidase_M20"/>
</dbReference>
<dbReference type="RefSeq" id="WP_307486186.1">
    <property type="nucleotide sequence ID" value="NZ_JAUSUF010000006.1"/>
</dbReference>
<dbReference type="InterPro" id="IPR011650">
    <property type="entry name" value="Peptidase_M20_dimer"/>
</dbReference>
<dbReference type="PIRSF" id="PIRSF005962">
    <property type="entry name" value="Pept_M20D_amidohydro"/>
    <property type="match status" value="1"/>
</dbReference>
<keyword evidence="2" id="KW-0378">Hydrolase</keyword>
<dbReference type="InterPro" id="IPR017439">
    <property type="entry name" value="Amidohydrolase"/>
</dbReference>
<keyword evidence="3" id="KW-1185">Reference proteome</keyword>
<accession>A0ABT9UUG9</accession>
<dbReference type="PANTHER" id="PTHR11014:SF63">
    <property type="entry name" value="METALLOPEPTIDASE, PUTATIVE (AFU_ORTHOLOGUE AFUA_6G09600)-RELATED"/>
    <property type="match status" value="1"/>
</dbReference>
<dbReference type="SUPFAM" id="SSF53187">
    <property type="entry name" value="Zn-dependent exopeptidases"/>
    <property type="match status" value="1"/>
</dbReference>
<dbReference type="Pfam" id="PF01546">
    <property type="entry name" value="Peptidase_M20"/>
    <property type="match status" value="1"/>
</dbReference>
<dbReference type="PANTHER" id="PTHR11014">
    <property type="entry name" value="PEPTIDASE M20 FAMILY MEMBER"/>
    <property type="match status" value="1"/>
</dbReference>
<comment type="caution">
    <text evidence="2">The sequence shown here is derived from an EMBL/GenBank/DDBJ whole genome shotgun (WGS) entry which is preliminary data.</text>
</comment>
<dbReference type="InterPro" id="IPR036264">
    <property type="entry name" value="Bact_exopeptidase_dim_dom"/>
</dbReference>
<dbReference type="Gene3D" id="3.30.70.360">
    <property type="match status" value="1"/>
</dbReference>
<dbReference type="SUPFAM" id="SSF55031">
    <property type="entry name" value="Bacterial exopeptidase dimerisation domain"/>
    <property type="match status" value="1"/>
</dbReference>
<dbReference type="EMBL" id="JAUSUF010000006">
    <property type="protein sequence ID" value="MDQ0149973.1"/>
    <property type="molecule type" value="Genomic_DNA"/>
</dbReference>
<dbReference type="GO" id="GO:0016787">
    <property type="term" value="F:hydrolase activity"/>
    <property type="evidence" value="ECO:0007669"/>
    <property type="project" value="UniProtKB-KW"/>
</dbReference>
<proteinExistence type="predicted"/>
<dbReference type="CDD" id="cd03886">
    <property type="entry name" value="M20_Acy1"/>
    <property type="match status" value="1"/>
</dbReference>
<dbReference type="Pfam" id="PF07687">
    <property type="entry name" value="M20_dimer"/>
    <property type="match status" value="1"/>
</dbReference>
<sequence length="396" mass="44179">MNYIQLAKEKEELCIKIRRDLHKIPELELNLPKTVNYITNLLMKWNIEYDLLVNGNAIVARVYGKKGDKCLAIRADMDALPIIEETDLFYKSIHEGKMHACGHDGHMAMALVACKILSENTDKFNGCVKFLFQPGEEIPGGAKLMIKEGCMKNPDVDYIIGLHEGGLIDELNTGEIGFKCGSLMASMDKFEITVHGKGGHGAHPEDCVDSIVIMSEIILGIQKIVSREVSPTSQAVISCCKINGGTTQNIIPDTVSVLGTARALDEKTQDLIEKRLKEISCKIAEAYKATAEVNYKRYYPVLINDYMFTEDVFDIATSLFGKKYVKRINTPTMGGEDMSLFLKEVPGTYFMLTNLKTSSNGIRYPHHSSKFDVIEDEFYKGIAIFVAVAINKLNIK</sequence>